<dbReference type="Proteomes" id="UP001595840">
    <property type="component" value="Unassembled WGS sequence"/>
</dbReference>
<sequence length="439" mass="49975">MFEVQLTDMGGATVIKSFQCICLCVFSLSFCVATTAQEPASDYLISPDNSGEDNLTPIQRTSPEPKPSARNYLNAIEDIESDYGAYDLQLSQHLYSLGEQYQSLGEHEEAINVFTRAMHVQRINLGLYDMGQVPILENLIESQIALGEWESANERYQYLYWLHRRNYGNDDPRLLPIINKLSNWHLNAYALNISGGLFYHLINAHNLYQIAADIVSNTYGKNDLRMIDPLKGLTASNYFLATYQVENQNKLSVANGSMPAKEDERARLQQYIMNSYNSGRSAINRMVTVYSNNPDAPPASEFQAQVALGDWYLLFGKWHSAMEIYQDTYRKLAANDEHKALLEALFHQPVPLPDLPLIDMGKKTSINTEHFVLAKFEVSAYGRATHIDIIDAFPEDNSRMQSRVRRTLKQAKFRPRFDNGEAVDTQGITHRYLFSDEKP</sequence>
<organism evidence="3 4">
    <name type="scientific">Simiduia curdlanivorans</name>
    <dbReference type="NCBI Taxonomy" id="1492769"/>
    <lineage>
        <taxon>Bacteria</taxon>
        <taxon>Pseudomonadati</taxon>
        <taxon>Pseudomonadota</taxon>
        <taxon>Gammaproteobacteria</taxon>
        <taxon>Cellvibrionales</taxon>
        <taxon>Cellvibrionaceae</taxon>
        <taxon>Simiduia</taxon>
    </lineage>
</organism>
<evidence type="ECO:0000256" key="2">
    <source>
        <dbReference type="SAM" id="MobiDB-lite"/>
    </source>
</evidence>
<gene>
    <name evidence="3" type="ORF">ACFOX3_10555</name>
</gene>
<dbReference type="SUPFAM" id="SSF48452">
    <property type="entry name" value="TPR-like"/>
    <property type="match status" value="1"/>
</dbReference>
<protein>
    <recommendedName>
        <fullName evidence="5">TonB C-terminal domain-containing protein</fullName>
    </recommendedName>
</protein>
<accession>A0ABV8V6I8</accession>
<comment type="caution">
    <text evidence="3">The sequence shown here is derived from an EMBL/GenBank/DDBJ whole genome shotgun (WGS) entry which is preliminary data.</text>
</comment>
<reference evidence="4" key="1">
    <citation type="journal article" date="2019" name="Int. J. Syst. Evol. Microbiol.">
        <title>The Global Catalogue of Microorganisms (GCM) 10K type strain sequencing project: providing services to taxonomists for standard genome sequencing and annotation.</title>
        <authorList>
            <consortium name="The Broad Institute Genomics Platform"/>
            <consortium name="The Broad Institute Genome Sequencing Center for Infectious Disease"/>
            <person name="Wu L."/>
            <person name="Ma J."/>
        </authorList>
    </citation>
    <scope>NUCLEOTIDE SEQUENCE [LARGE SCALE GENOMIC DNA]</scope>
    <source>
        <strain evidence="4">CECT 8570</strain>
    </source>
</reference>
<dbReference type="PROSITE" id="PS50005">
    <property type="entry name" value="TPR"/>
    <property type="match status" value="1"/>
</dbReference>
<keyword evidence="1" id="KW-0802">TPR repeat</keyword>
<dbReference type="Gene3D" id="3.30.1150.10">
    <property type="match status" value="1"/>
</dbReference>
<dbReference type="RefSeq" id="WP_290264278.1">
    <property type="nucleotide sequence ID" value="NZ_JAUFQG010000006.1"/>
</dbReference>
<feature type="region of interest" description="Disordered" evidence="2">
    <location>
        <begin position="44"/>
        <end position="67"/>
    </location>
</feature>
<dbReference type="EMBL" id="JBHSCX010000009">
    <property type="protein sequence ID" value="MFC4362747.1"/>
    <property type="molecule type" value="Genomic_DNA"/>
</dbReference>
<proteinExistence type="predicted"/>
<name>A0ABV8V6I8_9GAMM</name>
<dbReference type="InterPro" id="IPR019734">
    <property type="entry name" value="TPR_rpt"/>
</dbReference>
<evidence type="ECO:0000313" key="3">
    <source>
        <dbReference type="EMBL" id="MFC4362747.1"/>
    </source>
</evidence>
<keyword evidence="4" id="KW-1185">Reference proteome</keyword>
<feature type="compositionally biased region" description="Polar residues" evidence="2">
    <location>
        <begin position="47"/>
        <end position="62"/>
    </location>
</feature>
<evidence type="ECO:0008006" key="5">
    <source>
        <dbReference type="Google" id="ProtNLM"/>
    </source>
</evidence>
<feature type="repeat" description="TPR" evidence="1">
    <location>
        <begin position="91"/>
        <end position="124"/>
    </location>
</feature>
<dbReference type="Gene3D" id="1.25.40.10">
    <property type="entry name" value="Tetratricopeptide repeat domain"/>
    <property type="match status" value="2"/>
</dbReference>
<dbReference type="InterPro" id="IPR011990">
    <property type="entry name" value="TPR-like_helical_dom_sf"/>
</dbReference>
<evidence type="ECO:0000256" key="1">
    <source>
        <dbReference type="PROSITE-ProRule" id="PRU00339"/>
    </source>
</evidence>
<evidence type="ECO:0000313" key="4">
    <source>
        <dbReference type="Proteomes" id="UP001595840"/>
    </source>
</evidence>